<dbReference type="InterPro" id="IPR011098">
    <property type="entry name" value="G5_dom"/>
</dbReference>
<name>A0A6A7K8E7_9FIRM</name>
<dbReference type="PANTHER" id="PTHR21666">
    <property type="entry name" value="PEPTIDASE-RELATED"/>
    <property type="match status" value="1"/>
</dbReference>
<dbReference type="PROSITE" id="PS51782">
    <property type="entry name" value="LYSM"/>
    <property type="match status" value="1"/>
</dbReference>
<sequence>MENTHLTNEENDQDLKGIKFLKQISPINKSNIVINFKLKLIKFIHILMNPKLAINEIAFRYDRFVGTVKHKFQIFYEFKLLKFKESSLNSCHNAMCIIAKYKKQCIVTSLLIIVLVLGVSIYDANIGYQVSFNGQDIGIVKEQKVFAQAVGRVNRELSSWYGNNIVFQQDIAFEKTFIRKDKLLSNIDESLKAVYDTNIDLALEGAVIIIEGEEIASFSSKEDAQRVIDGVLSPYVKENNKSKLIEDPVIHEDYTIEEKLVNYGSIKEVNQAIALISQGTEEINQYKVKSGDTSWDIAVNRGVNIKDIEDANPEKDITSLRDGELINLAVEKPYLTIETVKEEVKEEKINYETVYKKDSSIYIGKTKVISEGVQGIKQITSIVEYENNNQISAEIIDEKVIKEAQDKVIAKGTKALPPGQAKGSFRLPTSGRITAINKPGSHSGGRAVDIANRVGTNIYAADSGKVTLATNRGNGYGNYIVIDHGNGYSTLYAHLSSIRVSVGNRVSRGQNIGGMGSTGNSSGSHLHFEVIKNGSRQKITNYFNLSRGRTVSP</sequence>
<keyword evidence="2" id="KW-0472">Membrane</keyword>
<evidence type="ECO:0000256" key="1">
    <source>
        <dbReference type="ARBA" id="ARBA00022729"/>
    </source>
</evidence>
<keyword evidence="2" id="KW-1133">Transmembrane helix</keyword>
<feature type="domain" description="G5" evidence="3">
    <location>
        <begin position="335"/>
        <end position="415"/>
    </location>
</feature>
<evidence type="ECO:0000259" key="4">
    <source>
        <dbReference type="PROSITE" id="PS51782"/>
    </source>
</evidence>
<dbReference type="SMART" id="SM00257">
    <property type="entry name" value="LysM"/>
    <property type="match status" value="1"/>
</dbReference>
<accession>A0A6A7K8E7</accession>
<gene>
    <name evidence="5" type="ORF">GC105_07860</name>
</gene>
<feature type="domain" description="LysM" evidence="4">
    <location>
        <begin position="284"/>
        <end position="328"/>
    </location>
</feature>
<evidence type="ECO:0000313" key="5">
    <source>
        <dbReference type="EMBL" id="MPW25704.1"/>
    </source>
</evidence>
<dbReference type="CDD" id="cd12797">
    <property type="entry name" value="M23_peptidase"/>
    <property type="match status" value="1"/>
</dbReference>
<keyword evidence="2" id="KW-0812">Transmembrane</keyword>
<dbReference type="InterPro" id="IPR036779">
    <property type="entry name" value="LysM_dom_sf"/>
</dbReference>
<dbReference type="SUPFAM" id="SSF54106">
    <property type="entry name" value="LysM domain"/>
    <property type="match status" value="1"/>
</dbReference>
<dbReference type="InterPro" id="IPR018392">
    <property type="entry name" value="LysM"/>
</dbReference>
<evidence type="ECO:0000256" key="2">
    <source>
        <dbReference type="SAM" id="Phobius"/>
    </source>
</evidence>
<dbReference type="Pfam" id="PF01551">
    <property type="entry name" value="Peptidase_M23"/>
    <property type="match status" value="1"/>
</dbReference>
<dbReference type="Gene3D" id="2.20.230.10">
    <property type="entry name" value="Resuscitation-promoting factor rpfb"/>
    <property type="match status" value="1"/>
</dbReference>
<dbReference type="Gene3D" id="2.70.70.10">
    <property type="entry name" value="Glucose Permease (Domain IIA)"/>
    <property type="match status" value="1"/>
</dbReference>
<dbReference type="Gene3D" id="3.10.350.10">
    <property type="entry name" value="LysM domain"/>
    <property type="match status" value="1"/>
</dbReference>
<dbReference type="SMART" id="SM01208">
    <property type="entry name" value="G5"/>
    <property type="match status" value="1"/>
</dbReference>
<dbReference type="GO" id="GO:0004222">
    <property type="term" value="F:metalloendopeptidase activity"/>
    <property type="evidence" value="ECO:0007669"/>
    <property type="project" value="TreeGrafter"/>
</dbReference>
<dbReference type="InterPro" id="IPR016047">
    <property type="entry name" value="M23ase_b-sheet_dom"/>
</dbReference>
<dbReference type="Proteomes" id="UP000440004">
    <property type="component" value="Unassembled WGS sequence"/>
</dbReference>
<dbReference type="PANTHER" id="PTHR21666:SF270">
    <property type="entry name" value="MUREIN HYDROLASE ACTIVATOR ENVC"/>
    <property type="match status" value="1"/>
</dbReference>
<keyword evidence="6" id="KW-1185">Reference proteome</keyword>
<dbReference type="EMBL" id="WHNX01000010">
    <property type="protein sequence ID" value="MPW25704.1"/>
    <property type="molecule type" value="Genomic_DNA"/>
</dbReference>
<feature type="transmembrane region" description="Helical" evidence="2">
    <location>
        <begin position="105"/>
        <end position="122"/>
    </location>
</feature>
<dbReference type="InterPro" id="IPR050570">
    <property type="entry name" value="Cell_wall_metabolism_enzyme"/>
</dbReference>
<dbReference type="Pfam" id="PF01476">
    <property type="entry name" value="LysM"/>
    <property type="match status" value="1"/>
</dbReference>
<evidence type="ECO:0000259" key="3">
    <source>
        <dbReference type="PROSITE" id="PS51109"/>
    </source>
</evidence>
<comment type="caution">
    <text evidence="5">The sequence shown here is derived from an EMBL/GenBank/DDBJ whole genome shotgun (WGS) entry which is preliminary data.</text>
</comment>
<dbReference type="SUPFAM" id="SSF51261">
    <property type="entry name" value="Duplicated hybrid motif"/>
    <property type="match status" value="1"/>
</dbReference>
<protein>
    <submittedName>
        <fullName evidence="5">Peptidoglycan DD-metalloendopeptidase family protein</fullName>
    </submittedName>
</protein>
<dbReference type="AlphaFoldDB" id="A0A6A7K8E7"/>
<evidence type="ECO:0000313" key="6">
    <source>
        <dbReference type="Proteomes" id="UP000440004"/>
    </source>
</evidence>
<dbReference type="CDD" id="cd00118">
    <property type="entry name" value="LysM"/>
    <property type="match status" value="1"/>
</dbReference>
<dbReference type="Pfam" id="PF07501">
    <property type="entry name" value="G5"/>
    <property type="match status" value="1"/>
</dbReference>
<dbReference type="RefSeq" id="WP_152803435.1">
    <property type="nucleotide sequence ID" value="NZ_WHNX01000010.1"/>
</dbReference>
<organism evidence="5 6">
    <name type="scientific">Alkalibaculum sporogenes</name>
    <dbReference type="NCBI Taxonomy" id="2655001"/>
    <lineage>
        <taxon>Bacteria</taxon>
        <taxon>Bacillati</taxon>
        <taxon>Bacillota</taxon>
        <taxon>Clostridia</taxon>
        <taxon>Eubacteriales</taxon>
        <taxon>Eubacteriaceae</taxon>
        <taxon>Alkalibaculum</taxon>
    </lineage>
</organism>
<dbReference type="PROSITE" id="PS51109">
    <property type="entry name" value="G5"/>
    <property type="match status" value="1"/>
</dbReference>
<dbReference type="InterPro" id="IPR011055">
    <property type="entry name" value="Dup_hybrid_motif"/>
</dbReference>
<keyword evidence="1" id="KW-0732">Signal</keyword>
<reference evidence="5 6" key="1">
    <citation type="submission" date="2019-10" db="EMBL/GenBank/DDBJ databases">
        <title>Alkalibaculum tamaniensis sp.nov., a new alkaliphilic acetogen, isolated on methoxylated aromatics from a mud volcano.</title>
        <authorList>
            <person name="Khomyakova M.A."/>
            <person name="Merkel A.Y."/>
            <person name="Bonch-Osmolovskaya E.A."/>
            <person name="Slobodkin A.I."/>
        </authorList>
    </citation>
    <scope>NUCLEOTIDE SEQUENCE [LARGE SCALE GENOMIC DNA]</scope>
    <source>
        <strain evidence="5 6">M08DMB</strain>
    </source>
</reference>
<proteinExistence type="predicted"/>